<proteinExistence type="predicted"/>
<sequence length="94" mass="10969">MEAHGSYEVWRGMRRLEYEVSARDSLLWVMESIRSGRDKFLRFIHFVVGTGSRTQFWNDSWCSEHPLREVFPTLYASSTACDASVESMLMRGVE</sequence>
<organism evidence="1">
    <name type="scientific">Fagus sylvatica</name>
    <name type="common">Beechnut</name>
    <dbReference type="NCBI Taxonomy" id="28930"/>
    <lineage>
        <taxon>Eukaryota</taxon>
        <taxon>Viridiplantae</taxon>
        <taxon>Streptophyta</taxon>
        <taxon>Embryophyta</taxon>
        <taxon>Tracheophyta</taxon>
        <taxon>Spermatophyta</taxon>
        <taxon>Magnoliopsida</taxon>
        <taxon>eudicotyledons</taxon>
        <taxon>Gunneridae</taxon>
        <taxon>Pentapetalae</taxon>
        <taxon>rosids</taxon>
        <taxon>fabids</taxon>
        <taxon>Fagales</taxon>
        <taxon>Fagaceae</taxon>
        <taxon>Fagus</taxon>
    </lineage>
</organism>
<reference evidence="1" key="1">
    <citation type="submission" date="2018-02" db="EMBL/GenBank/DDBJ databases">
        <authorList>
            <person name="Cohen D.B."/>
            <person name="Kent A.D."/>
        </authorList>
    </citation>
    <scope>NUCLEOTIDE SEQUENCE</scope>
</reference>
<name>A0A2N9FUZ6_FAGSY</name>
<protein>
    <recommendedName>
        <fullName evidence="2">Reverse transcriptase zinc-binding domain-containing protein</fullName>
    </recommendedName>
</protein>
<dbReference type="AlphaFoldDB" id="A0A2N9FUZ6"/>
<dbReference type="EMBL" id="OIVN01001482">
    <property type="protein sequence ID" value="SPC94487.1"/>
    <property type="molecule type" value="Genomic_DNA"/>
</dbReference>
<evidence type="ECO:0000313" key="1">
    <source>
        <dbReference type="EMBL" id="SPC94487.1"/>
    </source>
</evidence>
<evidence type="ECO:0008006" key="2">
    <source>
        <dbReference type="Google" id="ProtNLM"/>
    </source>
</evidence>
<gene>
    <name evidence="1" type="ORF">FSB_LOCUS22369</name>
</gene>
<accession>A0A2N9FUZ6</accession>